<dbReference type="PROSITE" id="PS51402">
    <property type="entry name" value="CATALASE_3"/>
    <property type="match status" value="1"/>
</dbReference>
<dbReference type="STRING" id="1448320.A0A319CTW0"/>
<accession>A0A319CTW0</accession>
<evidence type="ECO:0000313" key="2">
    <source>
        <dbReference type="EMBL" id="PYH88180.1"/>
    </source>
</evidence>
<dbReference type="OrthoDB" id="6880011at2759"/>
<dbReference type="Gene3D" id="2.40.180.10">
    <property type="entry name" value="Catalase core domain"/>
    <property type="match status" value="1"/>
</dbReference>
<organism evidence="2 3">
    <name type="scientific">Aspergillus ellipticus CBS 707.79</name>
    <dbReference type="NCBI Taxonomy" id="1448320"/>
    <lineage>
        <taxon>Eukaryota</taxon>
        <taxon>Fungi</taxon>
        <taxon>Dikarya</taxon>
        <taxon>Ascomycota</taxon>
        <taxon>Pezizomycotina</taxon>
        <taxon>Eurotiomycetes</taxon>
        <taxon>Eurotiomycetidae</taxon>
        <taxon>Eurotiales</taxon>
        <taxon>Aspergillaceae</taxon>
        <taxon>Aspergillus</taxon>
        <taxon>Aspergillus subgen. Circumdati</taxon>
    </lineage>
</organism>
<dbReference type="AlphaFoldDB" id="A0A319CTW0"/>
<dbReference type="GO" id="GO:0004096">
    <property type="term" value="F:catalase activity"/>
    <property type="evidence" value="ECO:0007669"/>
    <property type="project" value="InterPro"/>
</dbReference>
<feature type="domain" description="Catalase core" evidence="1">
    <location>
        <begin position="4"/>
        <end position="161"/>
    </location>
</feature>
<gene>
    <name evidence="2" type="ORF">BO71DRAFT_414306</name>
</gene>
<keyword evidence="3" id="KW-1185">Reference proteome</keyword>
<evidence type="ECO:0000313" key="3">
    <source>
        <dbReference type="Proteomes" id="UP000247810"/>
    </source>
</evidence>
<dbReference type="GO" id="GO:0020037">
    <property type="term" value="F:heme binding"/>
    <property type="evidence" value="ECO:0007669"/>
    <property type="project" value="InterPro"/>
</dbReference>
<dbReference type="EMBL" id="KZ826118">
    <property type="protein sequence ID" value="PYH88180.1"/>
    <property type="molecule type" value="Genomic_DNA"/>
</dbReference>
<dbReference type="GO" id="GO:0005739">
    <property type="term" value="C:mitochondrion"/>
    <property type="evidence" value="ECO:0007669"/>
    <property type="project" value="TreeGrafter"/>
</dbReference>
<sequence>MEWLTDALQFWDFHTGNPEGIHQLMHLFSDRGIPASLRQMNAYSGHTYQFTKEDGSVKYIKIHLRTRQGIGNFTREEATKMAGENPDYLLQDMFDAIEGGRDAEHEKWVSEVCAFTSTMSDLDFEQATGLWTVLGRDPGHQARFVENVAVTVQTSRQSGSPRPVYALPWKTS</sequence>
<dbReference type="PANTHER" id="PTHR11465">
    <property type="entry name" value="CATALASE"/>
    <property type="match status" value="1"/>
</dbReference>
<dbReference type="SMART" id="SM01060">
    <property type="entry name" value="Catalase"/>
    <property type="match status" value="1"/>
</dbReference>
<reference evidence="2 3" key="1">
    <citation type="submission" date="2018-02" db="EMBL/GenBank/DDBJ databases">
        <title>The genomes of Aspergillus section Nigri reveals drivers in fungal speciation.</title>
        <authorList>
            <consortium name="DOE Joint Genome Institute"/>
            <person name="Vesth T.C."/>
            <person name="Nybo J."/>
            <person name="Theobald S."/>
            <person name="Brandl J."/>
            <person name="Frisvad J.C."/>
            <person name="Nielsen K.F."/>
            <person name="Lyhne E.K."/>
            <person name="Kogle M.E."/>
            <person name="Kuo A."/>
            <person name="Riley R."/>
            <person name="Clum A."/>
            <person name="Nolan M."/>
            <person name="Lipzen A."/>
            <person name="Salamov A."/>
            <person name="Henrissat B."/>
            <person name="Wiebenga A."/>
            <person name="De vries R.P."/>
            <person name="Grigoriev I.V."/>
            <person name="Mortensen U.H."/>
            <person name="Andersen M.R."/>
            <person name="Baker S.E."/>
        </authorList>
    </citation>
    <scope>NUCLEOTIDE SEQUENCE [LARGE SCALE GENOMIC DNA]</scope>
    <source>
        <strain evidence="2 3">CBS 707.79</strain>
    </source>
</reference>
<dbReference type="InterPro" id="IPR020835">
    <property type="entry name" value="Catalase_sf"/>
</dbReference>
<name>A0A319CTW0_9EURO</name>
<dbReference type="GO" id="GO:0042744">
    <property type="term" value="P:hydrogen peroxide catabolic process"/>
    <property type="evidence" value="ECO:0007669"/>
    <property type="project" value="TreeGrafter"/>
</dbReference>
<protein>
    <submittedName>
        <fullName evidence="2">Heme-dependent catalase</fullName>
    </submittedName>
</protein>
<dbReference type="GO" id="GO:0042542">
    <property type="term" value="P:response to hydrogen peroxide"/>
    <property type="evidence" value="ECO:0007669"/>
    <property type="project" value="TreeGrafter"/>
</dbReference>
<evidence type="ECO:0000259" key="1">
    <source>
        <dbReference type="SMART" id="SM01060"/>
    </source>
</evidence>
<dbReference type="InterPro" id="IPR018028">
    <property type="entry name" value="Catalase"/>
</dbReference>
<dbReference type="Proteomes" id="UP000247810">
    <property type="component" value="Unassembled WGS sequence"/>
</dbReference>
<dbReference type="InterPro" id="IPR011614">
    <property type="entry name" value="Catalase_core"/>
</dbReference>
<dbReference type="PANTHER" id="PTHR11465:SF26">
    <property type="entry name" value="CATALASE 2"/>
    <property type="match status" value="1"/>
</dbReference>
<dbReference type="Pfam" id="PF00199">
    <property type="entry name" value="Catalase"/>
    <property type="match status" value="1"/>
</dbReference>
<dbReference type="SUPFAM" id="SSF56634">
    <property type="entry name" value="Heme-dependent catalase-like"/>
    <property type="match status" value="1"/>
</dbReference>
<dbReference type="GO" id="GO:0005777">
    <property type="term" value="C:peroxisome"/>
    <property type="evidence" value="ECO:0007669"/>
    <property type="project" value="TreeGrafter"/>
</dbReference>
<proteinExistence type="predicted"/>
<dbReference type="VEuPathDB" id="FungiDB:BO71DRAFT_414306"/>